<feature type="domain" description="AMP-activated protein kinase glycogen-binding" evidence="4">
    <location>
        <begin position="36"/>
        <end position="113"/>
    </location>
</feature>
<gene>
    <name evidence="5" type="ORF">F3Y22_tig00110548pilonHSYRG00850</name>
</gene>
<dbReference type="PANTHER" id="PTHR46316:SF6">
    <property type="entry name" value="ASSOCIATION WITH THE SNF1 COMPLEX (ASC) DOMAIN-CONTAINING PROTEIN"/>
    <property type="match status" value="1"/>
</dbReference>
<dbReference type="Pfam" id="PF04739">
    <property type="entry name" value="AMPKBI"/>
    <property type="match status" value="1"/>
</dbReference>
<comment type="similarity">
    <text evidence="1">Belongs to the 5'-AMP-activated protein kinase beta subunit family.</text>
</comment>
<protein>
    <submittedName>
        <fullName evidence="5">5'-AMP-activated protein kinase beta-2 subunit protein</fullName>
    </submittedName>
</protein>
<dbReference type="GO" id="GO:0009507">
    <property type="term" value="C:chloroplast"/>
    <property type="evidence" value="ECO:0007669"/>
    <property type="project" value="UniProtKB-ARBA"/>
</dbReference>
<dbReference type="SUPFAM" id="SSF81296">
    <property type="entry name" value="E set domains"/>
    <property type="match status" value="1"/>
</dbReference>
<dbReference type="EMBL" id="VEPZ02001024">
    <property type="protein sequence ID" value="KAE8701361.1"/>
    <property type="molecule type" value="Genomic_DNA"/>
</dbReference>
<dbReference type="InterPro" id="IPR013783">
    <property type="entry name" value="Ig-like_fold"/>
</dbReference>
<dbReference type="InterPro" id="IPR043554">
    <property type="entry name" value="KINB"/>
</dbReference>
<comment type="caution">
    <text evidence="5">The sequence shown here is derived from an EMBL/GenBank/DDBJ whole genome shotgun (WGS) entry which is preliminary data.</text>
</comment>
<keyword evidence="5" id="KW-0808">Transferase</keyword>
<dbReference type="Gene3D" id="2.60.40.10">
    <property type="entry name" value="Immunoglobulins"/>
    <property type="match status" value="1"/>
</dbReference>
<feature type="domain" description="Association with the SNF1 complex (ASC)" evidence="3">
    <location>
        <begin position="147"/>
        <end position="192"/>
    </location>
</feature>
<name>A0A6A3AA51_HIBSY</name>
<dbReference type="Pfam" id="PF16561">
    <property type="entry name" value="AMPK1_CBM"/>
    <property type="match status" value="1"/>
</dbReference>
<keyword evidence="6" id="KW-1185">Reference proteome</keyword>
<dbReference type="Proteomes" id="UP000436088">
    <property type="component" value="Unassembled WGS sequence"/>
</dbReference>
<evidence type="ECO:0000313" key="6">
    <source>
        <dbReference type="Proteomes" id="UP000436088"/>
    </source>
</evidence>
<dbReference type="AlphaFoldDB" id="A0A6A3AA51"/>
<keyword evidence="5" id="KW-0418">Kinase</keyword>
<evidence type="ECO:0000259" key="3">
    <source>
        <dbReference type="Pfam" id="PF04739"/>
    </source>
</evidence>
<proteinExistence type="inferred from homology"/>
<dbReference type="InterPro" id="IPR014756">
    <property type="entry name" value="Ig_E-set"/>
</dbReference>
<feature type="compositionally biased region" description="Pro residues" evidence="2">
    <location>
        <begin position="148"/>
        <end position="157"/>
    </location>
</feature>
<evidence type="ECO:0000256" key="1">
    <source>
        <dbReference type="ARBA" id="ARBA00010926"/>
    </source>
</evidence>
<accession>A0A6A3AA51</accession>
<dbReference type="GO" id="GO:0016301">
    <property type="term" value="F:kinase activity"/>
    <property type="evidence" value="ECO:0007669"/>
    <property type="project" value="UniProtKB-KW"/>
</dbReference>
<dbReference type="PANTHER" id="PTHR46316">
    <property type="entry name" value="SNF1-RELATED PROTEIN KINASE REGULATORY SUBUNIT BETA-1"/>
    <property type="match status" value="1"/>
</dbReference>
<dbReference type="Gene3D" id="6.20.250.60">
    <property type="match status" value="1"/>
</dbReference>
<dbReference type="InterPro" id="IPR037256">
    <property type="entry name" value="ASC_dom_sf"/>
</dbReference>
<reference evidence="5" key="1">
    <citation type="submission" date="2019-09" db="EMBL/GenBank/DDBJ databases">
        <title>Draft genome information of white flower Hibiscus syriacus.</title>
        <authorList>
            <person name="Kim Y.-M."/>
        </authorList>
    </citation>
    <scope>NUCLEOTIDE SEQUENCE [LARGE SCALE GENOMIC DNA]</scope>
    <source>
        <strain evidence="5">YM2019G1</strain>
    </source>
</reference>
<dbReference type="CDD" id="cd02859">
    <property type="entry name" value="E_set_AMPKbeta_like_N"/>
    <property type="match status" value="1"/>
</dbReference>
<organism evidence="5 6">
    <name type="scientific">Hibiscus syriacus</name>
    <name type="common">Rose of Sharon</name>
    <dbReference type="NCBI Taxonomy" id="106335"/>
    <lineage>
        <taxon>Eukaryota</taxon>
        <taxon>Viridiplantae</taxon>
        <taxon>Streptophyta</taxon>
        <taxon>Embryophyta</taxon>
        <taxon>Tracheophyta</taxon>
        <taxon>Spermatophyta</taxon>
        <taxon>Magnoliopsida</taxon>
        <taxon>eudicotyledons</taxon>
        <taxon>Gunneridae</taxon>
        <taxon>Pentapetalae</taxon>
        <taxon>rosids</taxon>
        <taxon>malvids</taxon>
        <taxon>Malvales</taxon>
        <taxon>Malvaceae</taxon>
        <taxon>Malvoideae</taxon>
        <taxon>Hibiscus</taxon>
    </lineage>
</organism>
<evidence type="ECO:0000256" key="2">
    <source>
        <dbReference type="SAM" id="MobiDB-lite"/>
    </source>
</evidence>
<dbReference type="InterPro" id="IPR032640">
    <property type="entry name" value="AMPK1_CBM"/>
</dbReference>
<dbReference type="InterPro" id="IPR006828">
    <property type="entry name" value="ASC_dom"/>
</dbReference>
<sequence length="194" mass="22468">MFPWLRSAEMIQARNDELLQNTMCDEDFDQEEKRAVMITWCFGREQVAITGSWNDWKTIEPLHAFHKDFIIMMVLPCGVYHYHIVVDELRRYAPNLPTEFNASGNAYNILDLQEFVPETPESLSEFEPPPSPISSYDSRPLNDGDFNKPPPELPPLLPTKILDERSFVSRKPKSSQRPSHTLMNHLYKKDGDDG</sequence>
<feature type="region of interest" description="Disordered" evidence="2">
    <location>
        <begin position="120"/>
        <end position="194"/>
    </location>
</feature>
<evidence type="ECO:0000313" key="5">
    <source>
        <dbReference type="EMBL" id="KAE8701361.1"/>
    </source>
</evidence>
<evidence type="ECO:0000259" key="4">
    <source>
        <dbReference type="Pfam" id="PF16561"/>
    </source>
</evidence>
<dbReference type="SUPFAM" id="SSF160219">
    <property type="entry name" value="AMPKBI-like"/>
    <property type="match status" value="1"/>
</dbReference>